<reference evidence="2 3" key="2">
    <citation type="journal article" date="2010" name="Stand. Genomic Sci.">
        <title>Complete genome sequence of Nakamurella multipartita type strain (Y-104).</title>
        <authorList>
            <person name="Tice H."/>
            <person name="Mayilraj S."/>
            <person name="Sims D."/>
            <person name="Lapidus A."/>
            <person name="Nolan M."/>
            <person name="Lucas S."/>
            <person name="Glavina Del Rio T."/>
            <person name="Copeland A."/>
            <person name="Cheng J.F."/>
            <person name="Meincke L."/>
            <person name="Bruce D."/>
            <person name="Goodwin L."/>
            <person name="Pitluck S."/>
            <person name="Ivanova N."/>
            <person name="Mavromatis K."/>
            <person name="Ovchinnikova G."/>
            <person name="Pati A."/>
            <person name="Chen A."/>
            <person name="Palaniappan K."/>
            <person name="Land M."/>
            <person name="Hauser L."/>
            <person name="Chang Y.J."/>
            <person name="Jeffries C.D."/>
            <person name="Detter J.C."/>
            <person name="Brettin T."/>
            <person name="Rohde M."/>
            <person name="Goker M."/>
            <person name="Bristow J."/>
            <person name="Eisen J.A."/>
            <person name="Markowitz V."/>
            <person name="Hugenholtz P."/>
            <person name="Kyrpides N.C."/>
            <person name="Klenk H.P."/>
            <person name="Chen F."/>
        </authorList>
    </citation>
    <scope>NUCLEOTIDE SEQUENCE [LARGE SCALE GENOMIC DNA]</scope>
    <source>
        <strain evidence="3">ATCC 700099 / DSM 44233 / CIP 104796 / JCM 9543 / NBRC 105858 / Y-104</strain>
    </source>
</reference>
<dbReference type="HOGENOM" id="CLU_131342_0_0_11"/>
<dbReference type="eggNOG" id="ENOG50342ZP">
    <property type="taxonomic scope" value="Bacteria"/>
</dbReference>
<sequence length="197" mass="20283">MLTTVPAGDTATLPVLTGPGGDPFPFLMRHGTDLTGAETRTELLGALIPGYADLPDTQVGHDEALGQRWEQAVATAAAVQAGLVAGATAAGEFDPAAVGEDVLTALLGDRDQPFTGLPIPGPVDEPGGGDSTDEGPVSFDWPADLPPLILVATDYAPYTSAPRPHGNVVLLDPHTETTYLDSLAELGLIRLFVHANA</sequence>
<dbReference type="OrthoDB" id="5122386at2"/>
<dbReference type="InParanoid" id="C8X8G8"/>
<dbReference type="Proteomes" id="UP000002218">
    <property type="component" value="Chromosome"/>
</dbReference>
<dbReference type="RefSeq" id="WP_015747902.1">
    <property type="nucleotide sequence ID" value="NC_013235.1"/>
</dbReference>
<evidence type="ECO:0000313" key="2">
    <source>
        <dbReference type="EMBL" id="ACV79023.1"/>
    </source>
</evidence>
<proteinExistence type="predicted"/>
<keyword evidence="3" id="KW-1185">Reference proteome</keyword>
<organism evidence="2 3">
    <name type="scientific">Nakamurella multipartita (strain ATCC 700099 / DSM 44233 / CIP 104796 / JCM 9543 / NBRC 105858 / Y-104)</name>
    <name type="common">Microsphaera multipartita</name>
    <dbReference type="NCBI Taxonomy" id="479431"/>
    <lineage>
        <taxon>Bacteria</taxon>
        <taxon>Bacillati</taxon>
        <taxon>Actinomycetota</taxon>
        <taxon>Actinomycetes</taxon>
        <taxon>Nakamurellales</taxon>
        <taxon>Nakamurellaceae</taxon>
        <taxon>Nakamurella</taxon>
    </lineage>
</organism>
<dbReference type="EMBL" id="CP001737">
    <property type="protein sequence ID" value="ACV79023.1"/>
    <property type="molecule type" value="Genomic_DNA"/>
</dbReference>
<gene>
    <name evidence="2" type="ordered locus">Namu_2677</name>
</gene>
<dbReference type="STRING" id="479431.Namu_2677"/>
<accession>C8X8G8</accession>
<dbReference type="KEGG" id="nml:Namu_2677"/>
<evidence type="ECO:0000313" key="3">
    <source>
        <dbReference type="Proteomes" id="UP000002218"/>
    </source>
</evidence>
<name>C8X8G8_NAKMY</name>
<reference evidence="3" key="1">
    <citation type="submission" date="2009-09" db="EMBL/GenBank/DDBJ databases">
        <title>The complete genome of Nakamurella multipartita DSM 44233.</title>
        <authorList>
            <consortium name="US DOE Joint Genome Institute (JGI-PGF)"/>
            <person name="Lucas S."/>
            <person name="Copeland A."/>
            <person name="Lapidus A."/>
            <person name="Glavina del Rio T."/>
            <person name="Dalin E."/>
            <person name="Tice H."/>
            <person name="Bruce D."/>
            <person name="Goodwin L."/>
            <person name="Pitluck S."/>
            <person name="Kyrpides N."/>
            <person name="Mavromatis K."/>
            <person name="Ivanova N."/>
            <person name="Ovchinnikova G."/>
            <person name="Sims D."/>
            <person name="Meincke L."/>
            <person name="Brettin T."/>
            <person name="Detter J.C."/>
            <person name="Han C."/>
            <person name="Larimer F."/>
            <person name="Land M."/>
            <person name="Hauser L."/>
            <person name="Markowitz V."/>
            <person name="Cheng J.-F."/>
            <person name="Hugenholtz P."/>
            <person name="Woyke T."/>
            <person name="Wu D."/>
            <person name="Klenk H.-P."/>
            <person name="Eisen J.A."/>
        </authorList>
    </citation>
    <scope>NUCLEOTIDE SEQUENCE [LARGE SCALE GENOMIC DNA]</scope>
    <source>
        <strain evidence="3">ATCC 700099 / DSM 44233 / CIP 104796 / JCM 9543 / NBRC 105858 / Y-104</strain>
    </source>
</reference>
<evidence type="ECO:0000256" key="1">
    <source>
        <dbReference type="SAM" id="MobiDB-lite"/>
    </source>
</evidence>
<feature type="region of interest" description="Disordered" evidence="1">
    <location>
        <begin position="114"/>
        <end position="138"/>
    </location>
</feature>
<dbReference type="AlphaFoldDB" id="C8X8G8"/>
<protein>
    <submittedName>
        <fullName evidence="2">Uncharacterized protein</fullName>
    </submittedName>
</protein>